<keyword evidence="3" id="KW-1185">Reference proteome</keyword>
<feature type="non-terminal residue" evidence="2">
    <location>
        <position position="1"/>
    </location>
</feature>
<protein>
    <recommendedName>
        <fullName evidence="4">C-type lectin domain-containing protein</fullName>
    </recommendedName>
</protein>
<evidence type="ECO:0000256" key="1">
    <source>
        <dbReference type="SAM" id="SignalP"/>
    </source>
</evidence>
<dbReference type="Proteomes" id="UP000749559">
    <property type="component" value="Unassembled WGS sequence"/>
</dbReference>
<reference evidence="2" key="1">
    <citation type="submission" date="2022-03" db="EMBL/GenBank/DDBJ databases">
        <authorList>
            <person name="Martin C."/>
        </authorList>
    </citation>
    <scope>NUCLEOTIDE SEQUENCE</scope>
</reference>
<name>A0A8S4PYW6_OWEFU</name>
<sequence>MADYNFLIIWMFVLGETTATCEPGWSLYNGMCYSIQTANPRSFTSATSYKCSNLGADPVQHIDSGLNAFLAGLGSGSSYWVGMRLRPPQVHDVTGGVSATTPNIHSTYLNYEGCIYT</sequence>
<dbReference type="InterPro" id="IPR016187">
    <property type="entry name" value="CTDL_fold"/>
</dbReference>
<organism evidence="2 3">
    <name type="scientific">Owenia fusiformis</name>
    <name type="common">Polychaete worm</name>
    <dbReference type="NCBI Taxonomy" id="6347"/>
    <lineage>
        <taxon>Eukaryota</taxon>
        <taxon>Metazoa</taxon>
        <taxon>Spiralia</taxon>
        <taxon>Lophotrochozoa</taxon>
        <taxon>Annelida</taxon>
        <taxon>Polychaeta</taxon>
        <taxon>Sedentaria</taxon>
        <taxon>Canalipalpata</taxon>
        <taxon>Sabellida</taxon>
        <taxon>Oweniida</taxon>
        <taxon>Oweniidae</taxon>
        <taxon>Owenia</taxon>
    </lineage>
</organism>
<feature type="signal peptide" evidence="1">
    <location>
        <begin position="1"/>
        <end position="21"/>
    </location>
</feature>
<comment type="caution">
    <text evidence="2">The sequence shown here is derived from an EMBL/GenBank/DDBJ whole genome shotgun (WGS) entry which is preliminary data.</text>
</comment>
<dbReference type="EMBL" id="CAIIXF020000011">
    <property type="protein sequence ID" value="CAH1799100.1"/>
    <property type="molecule type" value="Genomic_DNA"/>
</dbReference>
<evidence type="ECO:0000313" key="3">
    <source>
        <dbReference type="Proteomes" id="UP000749559"/>
    </source>
</evidence>
<feature type="chain" id="PRO_5035794248" description="C-type lectin domain-containing protein" evidence="1">
    <location>
        <begin position="22"/>
        <end position="117"/>
    </location>
</feature>
<accession>A0A8S4PYW6</accession>
<dbReference type="AlphaFoldDB" id="A0A8S4PYW6"/>
<dbReference type="SUPFAM" id="SSF56436">
    <property type="entry name" value="C-type lectin-like"/>
    <property type="match status" value="1"/>
</dbReference>
<gene>
    <name evidence="2" type="ORF">OFUS_LOCUS23154</name>
</gene>
<evidence type="ECO:0000313" key="2">
    <source>
        <dbReference type="EMBL" id="CAH1799100.1"/>
    </source>
</evidence>
<evidence type="ECO:0008006" key="4">
    <source>
        <dbReference type="Google" id="ProtNLM"/>
    </source>
</evidence>
<keyword evidence="1" id="KW-0732">Signal</keyword>
<dbReference type="Gene3D" id="3.10.100.10">
    <property type="entry name" value="Mannose-Binding Protein A, subunit A"/>
    <property type="match status" value="1"/>
</dbReference>
<proteinExistence type="predicted"/>
<dbReference type="InterPro" id="IPR016186">
    <property type="entry name" value="C-type_lectin-like/link_sf"/>
</dbReference>